<evidence type="ECO:0000256" key="2">
    <source>
        <dbReference type="ARBA" id="ARBA00022704"/>
    </source>
</evidence>
<comment type="similarity">
    <text evidence="3">Belongs to the cystatin family. Phytocystatin subfamily.</text>
</comment>
<dbReference type="EMBL" id="CM035415">
    <property type="protein sequence ID" value="KAH7427592.1"/>
    <property type="molecule type" value="Genomic_DNA"/>
</dbReference>
<dbReference type="PANTHER" id="PTHR11413:SF103">
    <property type="entry name" value="CYSTEINE PROTEINASE INHIBITOR 12"/>
    <property type="match status" value="1"/>
</dbReference>
<dbReference type="CDD" id="cd00042">
    <property type="entry name" value="CY"/>
    <property type="match status" value="1"/>
</dbReference>
<keyword evidence="6" id="KW-1185">Reference proteome</keyword>
<dbReference type="GO" id="GO:0004869">
    <property type="term" value="F:cysteine-type endopeptidase inhibitor activity"/>
    <property type="evidence" value="ECO:0007669"/>
    <property type="project" value="UniProtKB-KW"/>
</dbReference>
<sequence length="112" mass="12721">MEATATVGGREKIPNAQSDPEIHDLATFAVDKYNSEKGLQLKLEKVISAEKQVVEGIMYYLVIKVLSKRLRSEYYEAKVLVQAWKETKKTLEGFDKIAKPAESKKWKCLVCV</sequence>
<dbReference type="InterPro" id="IPR027214">
    <property type="entry name" value="Cystatin"/>
</dbReference>
<dbReference type="SMART" id="SM00043">
    <property type="entry name" value="CY"/>
    <property type="match status" value="1"/>
</dbReference>
<dbReference type="PANTHER" id="PTHR11413">
    <property type="entry name" value="CYSTATIN FAMILY MEMBER"/>
    <property type="match status" value="1"/>
</dbReference>
<proteinExistence type="inferred from homology"/>
<dbReference type="Gene3D" id="3.10.450.10">
    <property type="match status" value="1"/>
</dbReference>
<evidence type="ECO:0000256" key="1">
    <source>
        <dbReference type="ARBA" id="ARBA00022690"/>
    </source>
</evidence>
<comment type="caution">
    <text evidence="5">The sequence shown here is derived from an EMBL/GenBank/DDBJ whole genome shotgun (WGS) entry which is preliminary data.</text>
</comment>
<protein>
    <recommendedName>
        <fullName evidence="3">Cysteine proteinase inhibitor</fullName>
    </recommendedName>
</protein>
<organism evidence="5 6">
    <name type="scientific">Ceratopteris richardii</name>
    <name type="common">Triangle waterfern</name>
    <dbReference type="NCBI Taxonomy" id="49495"/>
    <lineage>
        <taxon>Eukaryota</taxon>
        <taxon>Viridiplantae</taxon>
        <taxon>Streptophyta</taxon>
        <taxon>Embryophyta</taxon>
        <taxon>Tracheophyta</taxon>
        <taxon>Polypodiopsida</taxon>
        <taxon>Polypodiidae</taxon>
        <taxon>Polypodiales</taxon>
        <taxon>Pteridineae</taxon>
        <taxon>Pteridaceae</taxon>
        <taxon>Parkerioideae</taxon>
        <taxon>Ceratopteris</taxon>
    </lineage>
</organism>
<dbReference type="OrthoDB" id="752087at2759"/>
<keyword evidence="2 3" id="KW-0789">Thiol protease inhibitor</keyword>
<dbReference type="Proteomes" id="UP000825935">
    <property type="component" value="Chromosome 10"/>
</dbReference>
<reference evidence="5" key="1">
    <citation type="submission" date="2021-08" db="EMBL/GenBank/DDBJ databases">
        <title>WGS assembly of Ceratopteris richardii.</title>
        <authorList>
            <person name="Marchant D.B."/>
            <person name="Chen G."/>
            <person name="Jenkins J."/>
            <person name="Shu S."/>
            <person name="Leebens-Mack J."/>
            <person name="Grimwood J."/>
            <person name="Schmutz J."/>
            <person name="Soltis P."/>
            <person name="Soltis D."/>
            <person name="Chen Z.-H."/>
        </authorList>
    </citation>
    <scope>NUCLEOTIDE SEQUENCE</scope>
    <source>
        <strain evidence="5">Whitten #5841</strain>
        <tissue evidence="5">Leaf</tissue>
    </source>
</reference>
<accession>A0A8T2TXE9</accession>
<dbReference type="Pfam" id="PF16845">
    <property type="entry name" value="SQAPI"/>
    <property type="match status" value="1"/>
</dbReference>
<gene>
    <name evidence="5" type="ORF">KP509_10G050900</name>
</gene>
<dbReference type="InterPro" id="IPR000010">
    <property type="entry name" value="Cystatin_dom"/>
</dbReference>
<name>A0A8T2TXE9_CERRI</name>
<dbReference type="SUPFAM" id="SSF54403">
    <property type="entry name" value="Cystatin/monellin"/>
    <property type="match status" value="1"/>
</dbReference>
<dbReference type="OMA" id="TWCADSS"/>
<evidence type="ECO:0000259" key="4">
    <source>
        <dbReference type="SMART" id="SM00043"/>
    </source>
</evidence>
<evidence type="ECO:0000313" key="5">
    <source>
        <dbReference type="EMBL" id="KAH7427592.1"/>
    </source>
</evidence>
<evidence type="ECO:0000313" key="6">
    <source>
        <dbReference type="Proteomes" id="UP000825935"/>
    </source>
</evidence>
<dbReference type="InterPro" id="IPR046350">
    <property type="entry name" value="Cystatin_sf"/>
</dbReference>
<keyword evidence="1 3" id="KW-0646">Protease inhibitor</keyword>
<evidence type="ECO:0000256" key="3">
    <source>
        <dbReference type="RuleBase" id="RU362130"/>
    </source>
</evidence>
<feature type="domain" description="Cystatin" evidence="4">
    <location>
        <begin position="5"/>
        <end position="97"/>
    </location>
</feature>
<dbReference type="AlphaFoldDB" id="A0A8T2TXE9"/>